<gene>
    <name evidence="2" type="ORF">DES37_101204</name>
</gene>
<accession>A0A317Q9M1</accession>
<proteinExistence type="predicted"/>
<dbReference type="Proteomes" id="UP000246744">
    <property type="component" value="Unassembled WGS sequence"/>
</dbReference>
<evidence type="ECO:0000256" key="1">
    <source>
        <dbReference type="SAM" id="MobiDB-lite"/>
    </source>
</evidence>
<protein>
    <submittedName>
        <fullName evidence="2">Uncharacterized protein</fullName>
    </submittedName>
</protein>
<evidence type="ECO:0000313" key="2">
    <source>
        <dbReference type="EMBL" id="PWW12636.1"/>
    </source>
</evidence>
<evidence type="ECO:0000313" key="3">
    <source>
        <dbReference type="Proteomes" id="UP000246744"/>
    </source>
</evidence>
<feature type="region of interest" description="Disordered" evidence="1">
    <location>
        <begin position="43"/>
        <end position="70"/>
    </location>
</feature>
<feature type="compositionally biased region" description="Basic and acidic residues" evidence="1">
    <location>
        <begin position="54"/>
        <end position="70"/>
    </location>
</feature>
<comment type="caution">
    <text evidence="2">The sequence shown here is derived from an EMBL/GenBank/DDBJ whole genome shotgun (WGS) entry which is preliminary data.</text>
</comment>
<reference evidence="2 3" key="1">
    <citation type="submission" date="2018-05" db="EMBL/GenBank/DDBJ databases">
        <title>Genomic Encyclopedia of Type Strains, Phase IV (KMG-IV): sequencing the most valuable type-strain genomes for metagenomic binning, comparative biology and taxonomic classification.</title>
        <authorList>
            <person name="Goeker M."/>
        </authorList>
    </citation>
    <scope>NUCLEOTIDE SEQUENCE [LARGE SCALE GENOMIC DNA]</scope>
    <source>
        <strain evidence="2 3">DSM 19579</strain>
    </source>
</reference>
<name>A0A317Q9M1_9ENTR</name>
<sequence>MSRSWLLLLRRLLSGVTKPFRLAEHDDADPVIYCAVANGVIHPRKPGNKHHAGQHKDTRPLSDNPDKASP</sequence>
<dbReference type="EMBL" id="QGTS01000001">
    <property type="protein sequence ID" value="PWW12636.1"/>
    <property type="molecule type" value="Genomic_DNA"/>
</dbReference>
<organism evidence="2 3">
    <name type="scientific">Mangrovibacter plantisponsor</name>
    <dbReference type="NCBI Taxonomy" id="451513"/>
    <lineage>
        <taxon>Bacteria</taxon>
        <taxon>Pseudomonadati</taxon>
        <taxon>Pseudomonadota</taxon>
        <taxon>Gammaproteobacteria</taxon>
        <taxon>Enterobacterales</taxon>
        <taxon>Enterobacteriaceae</taxon>
        <taxon>Mangrovibacter</taxon>
    </lineage>
</organism>
<keyword evidence="3" id="KW-1185">Reference proteome</keyword>
<feature type="compositionally biased region" description="Basic residues" evidence="1">
    <location>
        <begin position="43"/>
        <end position="53"/>
    </location>
</feature>
<dbReference type="RefSeq" id="WP_146211483.1">
    <property type="nucleotide sequence ID" value="NZ_QGTS01000001.1"/>
</dbReference>
<dbReference type="AlphaFoldDB" id="A0A317Q9M1"/>